<evidence type="ECO:0000313" key="2">
    <source>
        <dbReference type="Proteomes" id="UP001235303"/>
    </source>
</evidence>
<reference evidence="1 2" key="1">
    <citation type="submission" date="2023-01" db="EMBL/GenBank/DDBJ databases">
        <title>Novel diversity within Roseofilum (Cyanobacteria; Desertifilaceae) from marine benthic mats with descriptions of four novel species.</title>
        <authorList>
            <person name="Wang Y."/>
            <person name="Berthold D.E."/>
            <person name="Hu J."/>
            <person name="Lefler F.W."/>
            <person name="Laughinghouse H.D. IV."/>
        </authorList>
    </citation>
    <scope>NUCLEOTIDE SEQUENCE [LARGE SCALE GENOMIC DNA]</scope>
    <source>
        <strain evidence="1 2">BLCC-M154</strain>
    </source>
</reference>
<evidence type="ECO:0000313" key="1">
    <source>
        <dbReference type="EMBL" id="MDJ1168835.1"/>
    </source>
</evidence>
<proteinExistence type="predicted"/>
<gene>
    <name evidence="1" type="ORF">PMG71_05300</name>
</gene>
<protein>
    <submittedName>
        <fullName evidence="1">Uncharacterized protein</fullName>
    </submittedName>
</protein>
<dbReference type="EMBL" id="JAQOSP010000037">
    <property type="protein sequence ID" value="MDJ1168835.1"/>
    <property type="molecule type" value="Genomic_DNA"/>
</dbReference>
<dbReference type="RefSeq" id="WP_283752598.1">
    <property type="nucleotide sequence ID" value="NZ_JAQOSP010000037.1"/>
</dbReference>
<keyword evidence="2" id="KW-1185">Reference proteome</keyword>
<dbReference type="Proteomes" id="UP001235303">
    <property type="component" value="Unassembled WGS sequence"/>
</dbReference>
<comment type="caution">
    <text evidence="1">The sequence shown here is derived from an EMBL/GenBank/DDBJ whole genome shotgun (WGS) entry which is preliminary data.</text>
</comment>
<organism evidence="1 2">
    <name type="scientific">Roseofilum acuticapitatum BLCC-M154</name>
    <dbReference type="NCBI Taxonomy" id="3022444"/>
    <lineage>
        <taxon>Bacteria</taxon>
        <taxon>Bacillati</taxon>
        <taxon>Cyanobacteriota</taxon>
        <taxon>Cyanophyceae</taxon>
        <taxon>Desertifilales</taxon>
        <taxon>Desertifilaceae</taxon>
        <taxon>Roseofilum</taxon>
        <taxon>Roseofilum acuticapitatum</taxon>
    </lineage>
</organism>
<name>A0ABT7APM0_9CYAN</name>
<accession>A0ABT7APM0</accession>
<sequence length="83" mass="9166">MVTQVKGIYHQGWIELIELPDDWVEGSSVVVTFVGSNDINLEAQGITQEEAGRLRGSLASFAEDWESPEMSVYDNYDAAKTNG</sequence>